<sequence>MLGNQMFEYIQRRQIIFFDYQNITQTFDLAVFQDYKFDNGYLVQTQQKGKQKTIFEKYYMYIIIGGTAAGTAVLCVTIFSIIICRIKHTQLGKKKVKGVTLVF</sequence>
<name>A0AA86VSA7_9EUKA</name>
<protein>
    <submittedName>
        <fullName evidence="3">Hypothetical_protein</fullName>
    </submittedName>
</protein>
<comment type="caution">
    <text evidence="2">The sequence shown here is derived from an EMBL/GenBank/DDBJ whole genome shotgun (WGS) entry which is preliminary data.</text>
</comment>
<reference evidence="2" key="1">
    <citation type="submission" date="2023-06" db="EMBL/GenBank/DDBJ databases">
        <authorList>
            <person name="Kurt Z."/>
        </authorList>
    </citation>
    <scope>NUCLEOTIDE SEQUENCE</scope>
</reference>
<proteinExistence type="predicted"/>
<evidence type="ECO:0000256" key="1">
    <source>
        <dbReference type="SAM" id="Phobius"/>
    </source>
</evidence>
<gene>
    <name evidence="2" type="ORF">HINF_LOCUS63273</name>
    <name evidence="3" type="ORF">HINF_LOCUS9659</name>
</gene>
<reference evidence="3 4" key="2">
    <citation type="submission" date="2024-07" db="EMBL/GenBank/DDBJ databases">
        <authorList>
            <person name="Akdeniz Z."/>
        </authorList>
    </citation>
    <scope>NUCLEOTIDE SEQUENCE [LARGE SCALE GENOMIC DNA]</scope>
</reference>
<dbReference type="EMBL" id="CATOUU010001169">
    <property type="protein sequence ID" value="CAI9975628.1"/>
    <property type="molecule type" value="Genomic_DNA"/>
</dbReference>
<keyword evidence="1" id="KW-0812">Transmembrane</keyword>
<dbReference type="Proteomes" id="UP001642409">
    <property type="component" value="Unassembled WGS sequence"/>
</dbReference>
<organism evidence="2">
    <name type="scientific">Hexamita inflata</name>
    <dbReference type="NCBI Taxonomy" id="28002"/>
    <lineage>
        <taxon>Eukaryota</taxon>
        <taxon>Metamonada</taxon>
        <taxon>Diplomonadida</taxon>
        <taxon>Hexamitidae</taxon>
        <taxon>Hexamitinae</taxon>
        <taxon>Hexamita</taxon>
    </lineage>
</organism>
<accession>A0AA86VSA7</accession>
<evidence type="ECO:0000313" key="4">
    <source>
        <dbReference type="Proteomes" id="UP001642409"/>
    </source>
</evidence>
<keyword evidence="4" id="KW-1185">Reference proteome</keyword>
<keyword evidence="1" id="KW-1133">Transmembrane helix</keyword>
<keyword evidence="1" id="KW-0472">Membrane</keyword>
<evidence type="ECO:0000313" key="2">
    <source>
        <dbReference type="EMBL" id="CAI9975628.1"/>
    </source>
</evidence>
<dbReference type="AlphaFoldDB" id="A0AA86VSA7"/>
<dbReference type="EMBL" id="CAXDID020000020">
    <property type="protein sequence ID" value="CAL5986942.1"/>
    <property type="molecule type" value="Genomic_DNA"/>
</dbReference>
<evidence type="ECO:0000313" key="3">
    <source>
        <dbReference type="EMBL" id="CAL5986942.1"/>
    </source>
</evidence>
<feature type="transmembrane region" description="Helical" evidence="1">
    <location>
        <begin position="58"/>
        <end position="84"/>
    </location>
</feature>